<protein>
    <submittedName>
        <fullName evidence="2">Uncharacterized protein</fullName>
    </submittedName>
</protein>
<accession>A0A2R6WYM8</accession>
<dbReference type="Gramene" id="Mp5g09940.1">
    <property type="protein sequence ID" value="Mp5g09940.1.cds1"/>
    <property type="gene ID" value="Mp5g09940"/>
</dbReference>
<evidence type="ECO:0000313" key="2">
    <source>
        <dbReference type="EMBL" id="PTQ38968.1"/>
    </source>
</evidence>
<feature type="region of interest" description="Disordered" evidence="1">
    <location>
        <begin position="44"/>
        <end position="66"/>
    </location>
</feature>
<reference evidence="3" key="1">
    <citation type="journal article" date="2017" name="Cell">
        <title>Insights into land plant evolution garnered from the Marchantia polymorpha genome.</title>
        <authorList>
            <person name="Bowman J.L."/>
            <person name="Kohchi T."/>
            <person name="Yamato K.T."/>
            <person name="Jenkins J."/>
            <person name="Shu S."/>
            <person name="Ishizaki K."/>
            <person name="Yamaoka S."/>
            <person name="Nishihama R."/>
            <person name="Nakamura Y."/>
            <person name="Berger F."/>
            <person name="Adam C."/>
            <person name="Aki S.S."/>
            <person name="Althoff F."/>
            <person name="Araki T."/>
            <person name="Arteaga-Vazquez M.A."/>
            <person name="Balasubrmanian S."/>
            <person name="Barry K."/>
            <person name="Bauer D."/>
            <person name="Boehm C.R."/>
            <person name="Briginshaw L."/>
            <person name="Caballero-Perez J."/>
            <person name="Catarino B."/>
            <person name="Chen F."/>
            <person name="Chiyoda S."/>
            <person name="Chovatia M."/>
            <person name="Davies K.M."/>
            <person name="Delmans M."/>
            <person name="Demura T."/>
            <person name="Dierschke T."/>
            <person name="Dolan L."/>
            <person name="Dorantes-Acosta A.E."/>
            <person name="Eklund D.M."/>
            <person name="Florent S.N."/>
            <person name="Flores-Sandoval E."/>
            <person name="Fujiyama A."/>
            <person name="Fukuzawa H."/>
            <person name="Galik B."/>
            <person name="Grimanelli D."/>
            <person name="Grimwood J."/>
            <person name="Grossniklaus U."/>
            <person name="Hamada T."/>
            <person name="Haseloff J."/>
            <person name="Hetherington A.J."/>
            <person name="Higo A."/>
            <person name="Hirakawa Y."/>
            <person name="Hundley H.N."/>
            <person name="Ikeda Y."/>
            <person name="Inoue K."/>
            <person name="Inoue S.I."/>
            <person name="Ishida S."/>
            <person name="Jia Q."/>
            <person name="Kakita M."/>
            <person name="Kanazawa T."/>
            <person name="Kawai Y."/>
            <person name="Kawashima T."/>
            <person name="Kennedy M."/>
            <person name="Kinose K."/>
            <person name="Kinoshita T."/>
            <person name="Kohara Y."/>
            <person name="Koide E."/>
            <person name="Komatsu K."/>
            <person name="Kopischke S."/>
            <person name="Kubo M."/>
            <person name="Kyozuka J."/>
            <person name="Lagercrantz U."/>
            <person name="Lin S.S."/>
            <person name="Lindquist E."/>
            <person name="Lipzen A.M."/>
            <person name="Lu C.W."/>
            <person name="De Luna E."/>
            <person name="Martienssen R.A."/>
            <person name="Minamino N."/>
            <person name="Mizutani M."/>
            <person name="Mizutani M."/>
            <person name="Mochizuki N."/>
            <person name="Monte I."/>
            <person name="Mosher R."/>
            <person name="Nagasaki H."/>
            <person name="Nakagami H."/>
            <person name="Naramoto S."/>
            <person name="Nishitani K."/>
            <person name="Ohtani M."/>
            <person name="Okamoto T."/>
            <person name="Okumura M."/>
            <person name="Phillips J."/>
            <person name="Pollak B."/>
            <person name="Reinders A."/>
            <person name="Rovekamp M."/>
            <person name="Sano R."/>
            <person name="Sawa S."/>
            <person name="Schmid M.W."/>
            <person name="Shirakawa M."/>
            <person name="Solano R."/>
            <person name="Spunde A."/>
            <person name="Suetsugu N."/>
            <person name="Sugano S."/>
            <person name="Sugiyama A."/>
            <person name="Sun R."/>
            <person name="Suzuki Y."/>
            <person name="Takenaka M."/>
            <person name="Takezawa D."/>
            <person name="Tomogane H."/>
            <person name="Tsuzuki M."/>
            <person name="Ueda T."/>
            <person name="Umeda M."/>
            <person name="Ward J.M."/>
            <person name="Watanabe Y."/>
            <person name="Yazaki K."/>
            <person name="Yokoyama R."/>
            <person name="Yoshitake Y."/>
            <person name="Yotsui I."/>
            <person name="Zachgo S."/>
            <person name="Schmutz J."/>
        </authorList>
    </citation>
    <scope>NUCLEOTIDE SEQUENCE [LARGE SCALE GENOMIC DNA]</scope>
    <source>
        <strain evidence="3">Tak-1</strain>
    </source>
</reference>
<sequence>MLRFWQCLSQRLLRNPMLALSALPKFAGGKDTFRNPMRKKRSFPVISSLQRASRARPRSGPGRFES</sequence>
<proteinExistence type="predicted"/>
<organism evidence="2 3">
    <name type="scientific">Marchantia polymorpha</name>
    <name type="common">Common liverwort</name>
    <name type="synonym">Marchantia aquatica</name>
    <dbReference type="NCBI Taxonomy" id="3197"/>
    <lineage>
        <taxon>Eukaryota</taxon>
        <taxon>Viridiplantae</taxon>
        <taxon>Streptophyta</taxon>
        <taxon>Embryophyta</taxon>
        <taxon>Marchantiophyta</taxon>
        <taxon>Marchantiopsida</taxon>
        <taxon>Marchantiidae</taxon>
        <taxon>Marchantiales</taxon>
        <taxon>Marchantiaceae</taxon>
        <taxon>Marchantia</taxon>
    </lineage>
</organism>
<dbReference type="AlphaFoldDB" id="A0A2R6WYM8"/>
<name>A0A2R6WYM8_MARPO</name>
<keyword evidence="3" id="KW-1185">Reference proteome</keyword>
<evidence type="ECO:0000256" key="1">
    <source>
        <dbReference type="SAM" id="MobiDB-lite"/>
    </source>
</evidence>
<dbReference type="Proteomes" id="UP000244005">
    <property type="component" value="Unassembled WGS sequence"/>
</dbReference>
<evidence type="ECO:0000313" key="3">
    <source>
        <dbReference type="Proteomes" id="UP000244005"/>
    </source>
</evidence>
<dbReference type="EMBL" id="KZ772720">
    <property type="protein sequence ID" value="PTQ38968.1"/>
    <property type="molecule type" value="Genomic_DNA"/>
</dbReference>
<gene>
    <name evidence="2" type="ORF">MARPO_0048s0077</name>
</gene>